<keyword evidence="1" id="KW-0732">Signal</keyword>
<accession>A0A9W8RPS9</accession>
<name>A0A9W8RPS9_9HYPO</name>
<comment type="caution">
    <text evidence="2">The sequence shown here is derived from an EMBL/GenBank/DDBJ whole genome shotgun (WGS) entry which is preliminary data.</text>
</comment>
<feature type="chain" id="PRO_5040921067" evidence="1">
    <location>
        <begin position="21"/>
        <end position="263"/>
    </location>
</feature>
<dbReference type="AlphaFoldDB" id="A0A9W8RPS9"/>
<evidence type="ECO:0000313" key="2">
    <source>
        <dbReference type="EMBL" id="KAJ4250127.1"/>
    </source>
</evidence>
<proteinExistence type="predicted"/>
<dbReference type="EMBL" id="JAOQAZ010000031">
    <property type="protein sequence ID" value="KAJ4250127.1"/>
    <property type="molecule type" value="Genomic_DNA"/>
</dbReference>
<keyword evidence="3" id="KW-1185">Reference proteome</keyword>
<reference evidence="2" key="1">
    <citation type="submission" date="2022-09" db="EMBL/GenBank/DDBJ databases">
        <title>Fusarium specimens isolated from Avocado Roots.</title>
        <authorList>
            <person name="Stajich J."/>
            <person name="Roper C."/>
            <person name="Heimlech-Rivalta G."/>
        </authorList>
    </citation>
    <scope>NUCLEOTIDE SEQUENCE</scope>
    <source>
        <strain evidence="2">CF00136</strain>
    </source>
</reference>
<sequence>MRYNAWMLAVGLFAIDSALAGPCKPRSSTSETATAGSEKTTLGTTTTILATSTEVSTDVTQTTSLEATMTTVTAADTTTTTTEAETSTTAAAAGPTPTYIIVAQDGDIDGAVLEGVDQEGTLVLFDSDVPSAMTRNYILESDTGRLKDANSGNYLCAYYGDAPSIYEPATVANCQNGNTGPNKHYDYLNCKTVSGILSCTAPKAYCDIDDFDSQYCMTSPENGVNDQFFYRYSSSGGAYLFISSGTPNAYTTVDLGVTEVSED</sequence>
<dbReference type="Proteomes" id="UP001152049">
    <property type="component" value="Unassembled WGS sequence"/>
</dbReference>
<evidence type="ECO:0000256" key="1">
    <source>
        <dbReference type="SAM" id="SignalP"/>
    </source>
</evidence>
<dbReference type="OrthoDB" id="5105250at2759"/>
<protein>
    <submittedName>
        <fullName evidence="2">Uncharacterized protein</fullName>
    </submittedName>
</protein>
<gene>
    <name evidence="2" type="ORF">NW762_011937</name>
</gene>
<evidence type="ECO:0000313" key="3">
    <source>
        <dbReference type="Proteomes" id="UP001152049"/>
    </source>
</evidence>
<organism evidence="2 3">
    <name type="scientific">Fusarium torreyae</name>
    <dbReference type="NCBI Taxonomy" id="1237075"/>
    <lineage>
        <taxon>Eukaryota</taxon>
        <taxon>Fungi</taxon>
        <taxon>Dikarya</taxon>
        <taxon>Ascomycota</taxon>
        <taxon>Pezizomycotina</taxon>
        <taxon>Sordariomycetes</taxon>
        <taxon>Hypocreomycetidae</taxon>
        <taxon>Hypocreales</taxon>
        <taxon>Nectriaceae</taxon>
        <taxon>Fusarium</taxon>
    </lineage>
</organism>
<feature type="signal peptide" evidence="1">
    <location>
        <begin position="1"/>
        <end position="20"/>
    </location>
</feature>